<dbReference type="InterPro" id="IPR027417">
    <property type="entry name" value="P-loop_NTPase"/>
</dbReference>
<dbReference type="SMART" id="SM00382">
    <property type="entry name" value="AAA"/>
    <property type="match status" value="1"/>
</dbReference>
<keyword evidence="3" id="KW-0378">Hydrolase</keyword>
<dbReference type="InterPro" id="IPR003593">
    <property type="entry name" value="AAA+_ATPase"/>
</dbReference>
<dbReference type="InterPro" id="IPR054289">
    <property type="entry name" value="DUF7025"/>
</dbReference>
<dbReference type="Proteomes" id="UP000799424">
    <property type="component" value="Unassembled WGS sequence"/>
</dbReference>
<dbReference type="SUPFAM" id="SSF52540">
    <property type="entry name" value="P-loop containing nucleoside triphosphate hydrolases"/>
    <property type="match status" value="1"/>
</dbReference>
<evidence type="ECO:0000259" key="2">
    <source>
        <dbReference type="SMART" id="SM00382"/>
    </source>
</evidence>
<dbReference type="PANTHER" id="PTHR46411:SF2">
    <property type="entry name" value="AAA+ ATPASE DOMAIN-CONTAINING PROTEIN"/>
    <property type="match status" value="1"/>
</dbReference>
<dbReference type="GO" id="GO:0005524">
    <property type="term" value="F:ATP binding"/>
    <property type="evidence" value="ECO:0007669"/>
    <property type="project" value="InterPro"/>
</dbReference>
<dbReference type="PANTHER" id="PTHR46411">
    <property type="entry name" value="FAMILY ATPASE, PUTATIVE-RELATED"/>
    <property type="match status" value="1"/>
</dbReference>
<protein>
    <submittedName>
        <fullName evidence="3">P-loop containing nucleoside triphosphate hydrolase protein</fullName>
    </submittedName>
</protein>
<sequence length="699" mass="78638">MGRRPDTAKLSSAKPKVRFGPKFKRRSKAISSTHSSSTRLNRNIQPEVCPSEDFESASSSSAEVENEVDDTSSTGDVVESEVKQDPFAFVGETTANDHPISQGELCELHSYDSRHDSKGHRIVLRTGSKYEFDGEEVKSPEAALVLTRNVVHGKVVSISLEIRSPYIKKALKEVIASYPGVNIDSEQSVRLHGKPRCLFHYRHELEEYARTSVGASMKQHVAFCLKYMEKALAKELSIYNNMMMGKTSMARINFDELWMAFKPGTLVYLKSQGSEYVYRLKDMDEDDDHHENSYWSLDLEKVESNGKSFGLVHEHRSIRRFEGYKALTDLEICPLLYHKEFERIREDLLARGRNYVALSGVHYRMYDGAQKPAAGARHRIIVDGHTYNSTYRPHKVHFGHDQAIETGDGKIPALSEEHLLMCFDEVPGFSLTTKKWGFFNVNQIQDIQFNATAFDNLALAPEKKDLVMALVNAGQGSAANYDDMIKGKGKGIIFLLHGPAGVGKTFTAESIAEHTQRPLYTLSCNDLGMSSIHVESQLSAALAQATKWNAIVLMDEADVFMAERSLNDLARNELVSVLLRVLEYFEGILFLTTNRAETIDPAFKSRIHFTLAYPNLSTEAKCDLWKVFIARGPTQQLPQWVDDDFLEQVAEHDMNGRQIKNAVRVAYALAHDKKRDLFPGDVLSVLRLGKLFGADEPGK</sequence>
<organism evidence="3 4">
    <name type="scientific">Ophiobolus disseminans</name>
    <dbReference type="NCBI Taxonomy" id="1469910"/>
    <lineage>
        <taxon>Eukaryota</taxon>
        <taxon>Fungi</taxon>
        <taxon>Dikarya</taxon>
        <taxon>Ascomycota</taxon>
        <taxon>Pezizomycotina</taxon>
        <taxon>Dothideomycetes</taxon>
        <taxon>Pleosporomycetidae</taxon>
        <taxon>Pleosporales</taxon>
        <taxon>Pleosporineae</taxon>
        <taxon>Phaeosphaeriaceae</taxon>
        <taxon>Ophiobolus</taxon>
    </lineage>
</organism>
<gene>
    <name evidence="3" type="ORF">CC86DRAFT_415869</name>
</gene>
<keyword evidence="4" id="KW-1185">Reference proteome</keyword>
<dbReference type="Pfam" id="PF22942">
    <property type="entry name" value="DUF7025"/>
    <property type="match status" value="1"/>
</dbReference>
<dbReference type="CDD" id="cd19481">
    <property type="entry name" value="RecA-like_protease"/>
    <property type="match status" value="1"/>
</dbReference>
<feature type="region of interest" description="Disordered" evidence="1">
    <location>
        <begin position="1"/>
        <end position="77"/>
    </location>
</feature>
<evidence type="ECO:0000313" key="4">
    <source>
        <dbReference type="Proteomes" id="UP000799424"/>
    </source>
</evidence>
<dbReference type="Pfam" id="PF00004">
    <property type="entry name" value="AAA"/>
    <property type="match status" value="1"/>
</dbReference>
<accession>A0A6A7AMM7</accession>
<reference evidence="3" key="1">
    <citation type="journal article" date="2020" name="Stud. Mycol.">
        <title>101 Dothideomycetes genomes: a test case for predicting lifestyles and emergence of pathogens.</title>
        <authorList>
            <person name="Haridas S."/>
            <person name="Albert R."/>
            <person name="Binder M."/>
            <person name="Bloem J."/>
            <person name="Labutti K."/>
            <person name="Salamov A."/>
            <person name="Andreopoulos B."/>
            <person name="Baker S."/>
            <person name="Barry K."/>
            <person name="Bills G."/>
            <person name="Bluhm B."/>
            <person name="Cannon C."/>
            <person name="Castanera R."/>
            <person name="Culley D."/>
            <person name="Daum C."/>
            <person name="Ezra D."/>
            <person name="Gonzalez J."/>
            <person name="Henrissat B."/>
            <person name="Kuo A."/>
            <person name="Liang C."/>
            <person name="Lipzen A."/>
            <person name="Lutzoni F."/>
            <person name="Magnuson J."/>
            <person name="Mondo S."/>
            <person name="Nolan M."/>
            <person name="Ohm R."/>
            <person name="Pangilinan J."/>
            <person name="Park H.-J."/>
            <person name="Ramirez L."/>
            <person name="Alfaro M."/>
            <person name="Sun H."/>
            <person name="Tritt A."/>
            <person name="Yoshinaga Y."/>
            <person name="Zwiers L.-H."/>
            <person name="Turgeon B."/>
            <person name="Goodwin S."/>
            <person name="Spatafora J."/>
            <person name="Crous P."/>
            <person name="Grigoriev I."/>
        </authorList>
    </citation>
    <scope>NUCLEOTIDE SEQUENCE</scope>
    <source>
        <strain evidence="3">CBS 113818</strain>
    </source>
</reference>
<feature type="compositionally biased region" description="Basic residues" evidence="1">
    <location>
        <begin position="15"/>
        <end position="28"/>
    </location>
</feature>
<dbReference type="AlphaFoldDB" id="A0A6A7AMM7"/>
<dbReference type="InterPro" id="IPR003959">
    <property type="entry name" value="ATPase_AAA_core"/>
</dbReference>
<dbReference type="EMBL" id="MU006216">
    <property type="protein sequence ID" value="KAF2833877.1"/>
    <property type="molecule type" value="Genomic_DNA"/>
</dbReference>
<proteinExistence type="predicted"/>
<name>A0A6A7AMM7_9PLEO</name>
<evidence type="ECO:0000313" key="3">
    <source>
        <dbReference type="EMBL" id="KAF2833877.1"/>
    </source>
</evidence>
<dbReference type="Gene3D" id="3.40.50.300">
    <property type="entry name" value="P-loop containing nucleotide triphosphate hydrolases"/>
    <property type="match status" value="1"/>
</dbReference>
<dbReference type="GO" id="GO:0016887">
    <property type="term" value="F:ATP hydrolysis activity"/>
    <property type="evidence" value="ECO:0007669"/>
    <property type="project" value="InterPro"/>
</dbReference>
<feature type="domain" description="AAA+ ATPase" evidence="2">
    <location>
        <begin position="490"/>
        <end position="617"/>
    </location>
</feature>
<evidence type="ECO:0000256" key="1">
    <source>
        <dbReference type="SAM" id="MobiDB-lite"/>
    </source>
</evidence>
<dbReference type="OrthoDB" id="10042665at2759"/>